<organism evidence="1 2">
    <name type="scientific">Rhodosalinus halophilus</name>
    <dbReference type="NCBI Taxonomy" id="2259333"/>
    <lineage>
        <taxon>Bacteria</taxon>
        <taxon>Pseudomonadati</taxon>
        <taxon>Pseudomonadota</taxon>
        <taxon>Alphaproteobacteria</taxon>
        <taxon>Rhodobacterales</taxon>
        <taxon>Paracoccaceae</taxon>
        <taxon>Rhodosalinus</taxon>
    </lineage>
</organism>
<keyword evidence="2" id="KW-1185">Reference proteome</keyword>
<evidence type="ECO:0000313" key="2">
    <source>
        <dbReference type="Proteomes" id="UP000253370"/>
    </source>
</evidence>
<dbReference type="EMBL" id="QNTQ01000015">
    <property type="protein sequence ID" value="RBI83615.1"/>
    <property type="molecule type" value="Genomic_DNA"/>
</dbReference>
<name>A0A365U5V9_9RHOB</name>
<sequence>MVSPLDAKLLRDLWRSTGRAALVVAAPGRAQGSARPGAGKVLARTLQKPSKVFAPRTAETVS</sequence>
<gene>
    <name evidence="1" type="ORF">DRV85_14805</name>
</gene>
<proteinExistence type="predicted"/>
<comment type="caution">
    <text evidence="1">The sequence shown here is derived from an EMBL/GenBank/DDBJ whole genome shotgun (WGS) entry which is preliminary data.</text>
</comment>
<dbReference type="Proteomes" id="UP000253370">
    <property type="component" value="Unassembled WGS sequence"/>
</dbReference>
<protein>
    <submittedName>
        <fullName evidence="1">Uncharacterized protein</fullName>
    </submittedName>
</protein>
<reference evidence="1 2" key="1">
    <citation type="submission" date="2018-07" db="EMBL/GenBank/DDBJ databases">
        <title>Rhodosalinus sp. strain E84T genomic sequence and assembly.</title>
        <authorList>
            <person name="Liu Z.-W."/>
            <person name="Lu D.-C."/>
        </authorList>
    </citation>
    <scope>NUCLEOTIDE SEQUENCE [LARGE SCALE GENOMIC DNA]</scope>
    <source>
        <strain evidence="1 2">E84</strain>
    </source>
</reference>
<dbReference type="AlphaFoldDB" id="A0A365U5V9"/>
<accession>A0A365U5V9</accession>
<evidence type="ECO:0000313" key="1">
    <source>
        <dbReference type="EMBL" id="RBI83615.1"/>
    </source>
</evidence>
<dbReference type="RefSeq" id="WP_113290258.1">
    <property type="nucleotide sequence ID" value="NZ_QNTQ01000015.1"/>
</dbReference>